<sequence length="2216" mass="250094">MDCCDEDAEREFDDFKDNRDDYSSAVAAVRRKNPVKNGRAIFGKAAVGKANGNSVEFRVKALHEIEAEWAENIYGKAHEDKAYGKADGDKAYDGKALIGIYDNHGAESIYGVYAPDLMPAADDTYIRSDNFYPKDIYIGMITDEEVEQFQPGDENAVVPPQKSAILGIRAQAQKFVDNAAEAYDKLKQAVDVANDDLDSIRHPRKKISADLMAAIEIHLTDNPGWLLSVLDGKDQSIHDLQQDVEDLIMQRDELLLKLKEQSSNILGLTAGDKIKLETLGVDNLNDLINNYRQLQVQVKRCSERRSEPKLARVDSAASLFSNSTQEWQKEKQPVPPKKIEQPVPPKVIERGGLNSSFTNVGSDGGNARASIPIPMPDKFKGTTRTELERYFRYFDKAGYSRGYPESDKAIVIGNYVPSLQLVHDKLIRKNVDYESIKLGLLNALGADSSAATFTLRTSLDRVKKADDKLYKAVLEEVERQVMQAYNEDEDQGDAELKKILIRLTQEDRNPIFGSTIIPHLNEGYMRLKELVLAVEAALEIKKKNDSQLKQDSKPFASNAGKFYPPYQRRFNLPPKAFAQRDTRSYGNNQRDTDKIVVQSSRTEVQRYPSRQPPLSSPNKINLGNKPVVCYRCNKPGHYASDCTESHSSSVKHIDSLELNGLIPIDNIVQPEVNDIQLFGRKTMLDISLDTVKVNAMIDSGACASVISEAAIGRILRQRPKGVRQITEEDPSSFMSKRLAGADGGVLNIVNCLRIPIAWGNKPAKLAKFFVVSGLTQDVLVGTNVLQDDDHWIEALSYSLKTNKADKLNDEAQSSASINNVNCKVNVEGRTVVPPHTTVFLKVHVPLKGNAILESSTEGLETGFYNSKSGFAYMKYRNTSDILQVFENGEHVASAAHAELVSDIVAPQVESEEAVHIVTDNMERIERLKNLLDLDAPGFSAKGKIRLKQLIEKYHAAFAVSDDEFGRTNVCEHTIDTGDARPIKQPARPVPLPMKHEVKNLVDTLLDQKAIEESSSEWNSPLVLVRKKDGTVRMCVDYRRLNAVTRKDAYPLPNQDALLMSLKGKKIFSALDLVSGYFQIPMATSDKHKTAFSALGKLWQFLVLPQGLTTSPACFSRMMETVFGDLVGKSLFKFLDDILIATETEEEHLEILEEVLKRLIKYNLKLKPKKCEVAKAKLVYLGHVVSAEGVQIGQDKIDKVQNFPVPTSVTQVRQFLGLASYHRKFIEGFAKIASPLIVLTRKNIVFHWGKDEQQSFEALKEKLVRAPILSQPDYEAAIEGSKPFVVWTDACKTGVGAVLTQQDDAGNFHPLFYISKACSEAERNYSITQLEALAVVVAMRKLKTFVMGAKILVRTDHQPLVGLIKKGNLSPQLIRWALELQEYQELTIQFVKGKFNVVADALSRCHGNDDFGEHVEVMESVVLSLENKTSESWFDLLKIDPMYRDLCEKVLELEVVKEGQDEYTVKDGFLLKTDRKSHTVKVVPREKRKLLWEEKHAGIFGGHFGIKKVKNLLKNKYYWVNMGNDVADWTKACMQCFAHKSHRRDRPPLHPFKTDLPMQIVGMDIAEMPISEKGYRYMLVIVDHFTKYASAFPLFSKSAEEVAKVFLEKWCLREQRFPRQVISDMGREFDNKLLSRITSLTSIENIFSLGYNSQFNGLSERFIQTLKKVLAKRVNEAFEWSEVLPFALFAYNTVPHEATGETPHFLLHGFDAFTPSEIDSAERPTRYQTDLEDYKHQVLENLYAAQAFVREKMQIYRKKMALEYNERKNTHPTTINLGDLVFVELPTERVKNALSKLAPRWEGPARVVELGKTHVKVKFLHGESLKEIHLSHVVKWQGKECDAQPLKGETSRRTRVRNGINCINFSDLMPMEKKLSENYGCPEETCLLTVGLILPNSPYSNIVAYSCRDLAEKAAIAMCSKTSPEEKEAMFKKAEDLVARPDKISVSAESIRTTWKAVLAKCPHQAKAFKLSLGKSLDNMEIEDMDIAYEMIAHLNNVQYFAVKNMDTVVVGSENAQRFKNAINANFYHMHSPEESELRAKVIFGSKIKTIVYIPNEKLLYAAGAQFETATRIILQTLNYLDECNNCEIIVLPVLRHLDHPEISQKFINWFKEVAAKDSRLIGNEELDEMKLIHWLHATPSNKDETEHVGSNGLLKELGTQKMVQYLNLLGYKWKHRQLLQAEKHVAPKESIQDKSSIAPKEQIRDEFPLKESNDRG</sequence>
<accession>A0AC34F952</accession>
<protein>
    <submittedName>
        <fullName evidence="2">RNA-directed DNA polymerase</fullName>
    </submittedName>
</protein>
<name>A0AC34F952_9BILA</name>
<evidence type="ECO:0000313" key="2">
    <source>
        <dbReference type="WBParaSite" id="ES5_v2.g13730.t2"/>
    </source>
</evidence>
<organism evidence="1 2">
    <name type="scientific">Panagrolaimus sp. ES5</name>
    <dbReference type="NCBI Taxonomy" id="591445"/>
    <lineage>
        <taxon>Eukaryota</taxon>
        <taxon>Metazoa</taxon>
        <taxon>Ecdysozoa</taxon>
        <taxon>Nematoda</taxon>
        <taxon>Chromadorea</taxon>
        <taxon>Rhabditida</taxon>
        <taxon>Tylenchina</taxon>
        <taxon>Panagrolaimomorpha</taxon>
        <taxon>Panagrolaimoidea</taxon>
        <taxon>Panagrolaimidae</taxon>
        <taxon>Panagrolaimus</taxon>
    </lineage>
</organism>
<reference evidence="2" key="1">
    <citation type="submission" date="2022-11" db="UniProtKB">
        <authorList>
            <consortium name="WormBaseParasite"/>
        </authorList>
    </citation>
    <scope>IDENTIFICATION</scope>
</reference>
<proteinExistence type="predicted"/>
<evidence type="ECO:0000313" key="1">
    <source>
        <dbReference type="Proteomes" id="UP000887579"/>
    </source>
</evidence>
<dbReference type="WBParaSite" id="ES5_v2.g13730.t2">
    <property type="protein sequence ID" value="ES5_v2.g13730.t2"/>
    <property type="gene ID" value="ES5_v2.g13730"/>
</dbReference>
<dbReference type="Proteomes" id="UP000887579">
    <property type="component" value="Unplaced"/>
</dbReference>